<name>A0A7H2BLU9_9MICC</name>
<evidence type="ECO:0000259" key="1">
    <source>
        <dbReference type="Pfam" id="PF13392"/>
    </source>
</evidence>
<sequence>MKKSPSDKTRHAKIQIIIPERVAERAATRYEVDEYGCWISTYSVASHGYAQVGWQDARYRQVVTAHRASWVYFNGQIPDGMTVDHMCKVRRCVNPLHLRIMSNVANARGGGGLHKQKPVPTDKKCARGHVVLSYPSGALHCRECAQEWARRKRFRQSLSKSGVGLAS</sequence>
<dbReference type="SUPFAM" id="SSF54060">
    <property type="entry name" value="His-Me finger endonucleases"/>
    <property type="match status" value="1"/>
</dbReference>
<dbReference type="AlphaFoldDB" id="A0A7H2BLU9"/>
<proteinExistence type="predicted"/>
<dbReference type="InterPro" id="IPR044925">
    <property type="entry name" value="His-Me_finger_sf"/>
</dbReference>
<organism evidence="2 3">
    <name type="scientific">Rothia amarae</name>
    <dbReference type="NCBI Taxonomy" id="169480"/>
    <lineage>
        <taxon>Bacteria</taxon>
        <taxon>Bacillati</taxon>
        <taxon>Actinomycetota</taxon>
        <taxon>Actinomycetes</taxon>
        <taxon>Micrococcales</taxon>
        <taxon>Micrococcaceae</taxon>
        <taxon>Rothia</taxon>
    </lineage>
</organism>
<dbReference type="EMBL" id="CP061538">
    <property type="protein sequence ID" value="QNV40645.1"/>
    <property type="molecule type" value="Genomic_DNA"/>
</dbReference>
<evidence type="ECO:0000313" key="2">
    <source>
        <dbReference type="EMBL" id="QNV40645.1"/>
    </source>
</evidence>
<dbReference type="Proteomes" id="UP000516421">
    <property type="component" value="Chromosome"/>
</dbReference>
<dbReference type="KEGG" id="rama:IDM48_04380"/>
<dbReference type="Pfam" id="PF13392">
    <property type="entry name" value="HNH_3"/>
    <property type="match status" value="1"/>
</dbReference>
<reference evidence="2 3" key="1">
    <citation type="submission" date="2020-09" db="EMBL/GenBank/DDBJ databases">
        <title>Investigation of environmental microbe.</title>
        <authorList>
            <person name="Ou Y."/>
            <person name="Kang Q."/>
        </authorList>
    </citation>
    <scope>NUCLEOTIDE SEQUENCE [LARGE SCALE GENOMIC DNA]</scope>
    <source>
        <strain evidence="2 3">KJZ-9</strain>
    </source>
</reference>
<protein>
    <submittedName>
        <fullName evidence="2">HNH endonuclease</fullName>
    </submittedName>
</protein>
<keyword evidence="2" id="KW-0255">Endonuclease</keyword>
<keyword evidence="2" id="KW-0378">Hydrolase</keyword>
<dbReference type="InterPro" id="IPR003615">
    <property type="entry name" value="HNH_nuc"/>
</dbReference>
<dbReference type="Gene3D" id="3.90.75.10">
    <property type="entry name" value="Homing Intron 3 (I-ppo) Encoded Endonuclease, Chain A"/>
    <property type="match status" value="1"/>
</dbReference>
<evidence type="ECO:0000313" key="3">
    <source>
        <dbReference type="Proteomes" id="UP000516421"/>
    </source>
</evidence>
<keyword evidence="3" id="KW-1185">Reference proteome</keyword>
<keyword evidence="2" id="KW-0540">Nuclease</keyword>
<feature type="domain" description="HNH nuclease" evidence="1">
    <location>
        <begin position="65"/>
        <end position="108"/>
    </location>
</feature>
<gene>
    <name evidence="2" type="ORF">IDM48_04380</name>
</gene>
<accession>A0A7H2BLU9</accession>
<dbReference type="GO" id="GO:0004519">
    <property type="term" value="F:endonuclease activity"/>
    <property type="evidence" value="ECO:0007669"/>
    <property type="project" value="UniProtKB-KW"/>
</dbReference>
<dbReference type="InterPro" id="IPR044930">
    <property type="entry name" value="Homing_endonuclease_His-Me"/>
</dbReference>